<dbReference type="PANTHER" id="PTHR21708">
    <property type="entry name" value="PROBABLE 2-DEHYDROPANTOATE 2-REDUCTASE"/>
    <property type="match status" value="1"/>
</dbReference>
<comment type="similarity">
    <text evidence="1 4">Belongs to the ketopantoate reductase family.</text>
</comment>
<keyword evidence="4" id="KW-0566">Pantothenate biosynthesis</keyword>
<dbReference type="SUPFAM" id="SSF51735">
    <property type="entry name" value="NAD(P)-binding Rossmann-fold domains"/>
    <property type="match status" value="1"/>
</dbReference>
<evidence type="ECO:0000259" key="5">
    <source>
        <dbReference type="Pfam" id="PF02558"/>
    </source>
</evidence>
<proteinExistence type="inferred from homology"/>
<dbReference type="RefSeq" id="WP_380963640.1">
    <property type="nucleotide sequence ID" value="NZ_JBHTCO010000004.1"/>
</dbReference>
<dbReference type="InterPro" id="IPR051402">
    <property type="entry name" value="KPR-Related"/>
</dbReference>
<evidence type="ECO:0000256" key="2">
    <source>
        <dbReference type="ARBA" id="ARBA00022857"/>
    </source>
</evidence>
<dbReference type="Proteomes" id="UP001596505">
    <property type="component" value="Unassembled WGS sequence"/>
</dbReference>
<evidence type="ECO:0000256" key="1">
    <source>
        <dbReference type="ARBA" id="ARBA00007870"/>
    </source>
</evidence>
<feature type="domain" description="Ketopantoate reductase N-terminal" evidence="5">
    <location>
        <begin position="3"/>
        <end position="152"/>
    </location>
</feature>
<evidence type="ECO:0000256" key="3">
    <source>
        <dbReference type="ARBA" id="ARBA00023002"/>
    </source>
</evidence>
<dbReference type="EC" id="1.1.1.169" evidence="4"/>
<dbReference type="PANTHER" id="PTHR21708:SF26">
    <property type="entry name" value="2-DEHYDROPANTOATE 2-REDUCTASE"/>
    <property type="match status" value="1"/>
</dbReference>
<dbReference type="SUPFAM" id="SSF48179">
    <property type="entry name" value="6-phosphogluconate dehydrogenase C-terminal domain-like"/>
    <property type="match status" value="1"/>
</dbReference>
<evidence type="ECO:0000313" key="7">
    <source>
        <dbReference type="EMBL" id="MFC7392032.1"/>
    </source>
</evidence>
<comment type="function">
    <text evidence="4">Catalyzes the NADPH-dependent reduction of ketopantoate into pantoic acid.</text>
</comment>
<organism evidence="7 8">
    <name type="scientific">Scopulibacillus cellulosilyticus</name>
    <dbReference type="NCBI Taxonomy" id="2665665"/>
    <lineage>
        <taxon>Bacteria</taxon>
        <taxon>Bacillati</taxon>
        <taxon>Bacillota</taxon>
        <taxon>Bacilli</taxon>
        <taxon>Bacillales</taxon>
        <taxon>Sporolactobacillaceae</taxon>
        <taxon>Scopulibacillus</taxon>
    </lineage>
</organism>
<dbReference type="InterPro" id="IPR008927">
    <property type="entry name" value="6-PGluconate_DH-like_C_sf"/>
</dbReference>
<dbReference type="EMBL" id="JBHTCO010000004">
    <property type="protein sequence ID" value="MFC7392032.1"/>
    <property type="molecule type" value="Genomic_DNA"/>
</dbReference>
<evidence type="ECO:0000256" key="4">
    <source>
        <dbReference type="RuleBase" id="RU362068"/>
    </source>
</evidence>
<sequence length="305" mass="33461">MNILVIGAGALGVYYGGRLLEKGSNVSFLVRKNRARQIKENGLVIHSVKGDYTLEDARVVTDPDEAGECDIVILAVKGYHLEGTLPQLKKFVNKGAKVLPLLNGIEHIHQLQAELGEEAVLGGLAFIIATLDEKGHVVHTSSSHDLIFGPLDPAQHDICNELNEALENANMKARMSGNILQDLWKKYMFITAFSGITTAVNLPIGQIRKHQSTFQLGEKVLNEMKMLANSYDASISDQDVENGVNQLSQLPDEATSSMHQDRRKGLPLEVEHLQGGALRLAKQKEIALPVIETLYAVIKPFEKGN</sequence>
<dbReference type="InterPro" id="IPR036291">
    <property type="entry name" value="NAD(P)-bd_dom_sf"/>
</dbReference>
<accession>A0ABW2PTT2</accession>
<comment type="caution">
    <text evidence="7">The sequence shown here is derived from an EMBL/GenBank/DDBJ whole genome shotgun (WGS) entry which is preliminary data.</text>
</comment>
<dbReference type="Pfam" id="PF02558">
    <property type="entry name" value="ApbA"/>
    <property type="match status" value="1"/>
</dbReference>
<evidence type="ECO:0000259" key="6">
    <source>
        <dbReference type="Pfam" id="PF08546"/>
    </source>
</evidence>
<dbReference type="InterPro" id="IPR013332">
    <property type="entry name" value="KPR_N"/>
</dbReference>
<dbReference type="Gene3D" id="1.10.1040.10">
    <property type="entry name" value="N-(1-d-carboxylethyl)-l-norvaline Dehydrogenase, domain 2"/>
    <property type="match status" value="1"/>
</dbReference>
<dbReference type="Gene3D" id="3.40.50.720">
    <property type="entry name" value="NAD(P)-binding Rossmann-like Domain"/>
    <property type="match status" value="1"/>
</dbReference>
<dbReference type="InterPro" id="IPR003710">
    <property type="entry name" value="ApbA"/>
</dbReference>
<feature type="domain" description="Ketopantoate reductase C-terminal" evidence="6">
    <location>
        <begin position="178"/>
        <end position="300"/>
    </location>
</feature>
<dbReference type="InterPro" id="IPR013328">
    <property type="entry name" value="6PGD_dom2"/>
</dbReference>
<dbReference type="InterPro" id="IPR013752">
    <property type="entry name" value="KPA_reductase"/>
</dbReference>
<protein>
    <recommendedName>
        <fullName evidence="4">2-dehydropantoate 2-reductase</fullName>
        <ecNumber evidence="4">1.1.1.169</ecNumber>
    </recommendedName>
    <alternativeName>
        <fullName evidence="4">Ketopantoate reductase</fullName>
    </alternativeName>
</protein>
<name>A0ABW2PTT2_9BACL</name>
<gene>
    <name evidence="7" type="ORF">ACFQRG_03480</name>
</gene>
<dbReference type="Pfam" id="PF08546">
    <property type="entry name" value="ApbA_C"/>
    <property type="match status" value="1"/>
</dbReference>
<keyword evidence="3 4" id="KW-0560">Oxidoreductase</keyword>
<evidence type="ECO:0000313" key="8">
    <source>
        <dbReference type="Proteomes" id="UP001596505"/>
    </source>
</evidence>
<keyword evidence="8" id="KW-1185">Reference proteome</keyword>
<comment type="catalytic activity">
    <reaction evidence="4">
        <text>(R)-pantoate + NADP(+) = 2-dehydropantoate + NADPH + H(+)</text>
        <dbReference type="Rhea" id="RHEA:16233"/>
        <dbReference type="ChEBI" id="CHEBI:11561"/>
        <dbReference type="ChEBI" id="CHEBI:15378"/>
        <dbReference type="ChEBI" id="CHEBI:15980"/>
        <dbReference type="ChEBI" id="CHEBI:57783"/>
        <dbReference type="ChEBI" id="CHEBI:58349"/>
        <dbReference type="EC" id="1.1.1.169"/>
    </reaction>
</comment>
<reference evidence="8" key="1">
    <citation type="journal article" date="2019" name="Int. J. Syst. Evol. Microbiol.">
        <title>The Global Catalogue of Microorganisms (GCM) 10K type strain sequencing project: providing services to taxonomists for standard genome sequencing and annotation.</title>
        <authorList>
            <consortium name="The Broad Institute Genomics Platform"/>
            <consortium name="The Broad Institute Genome Sequencing Center for Infectious Disease"/>
            <person name="Wu L."/>
            <person name="Ma J."/>
        </authorList>
    </citation>
    <scope>NUCLEOTIDE SEQUENCE [LARGE SCALE GENOMIC DNA]</scope>
    <source>
        <strain evidence="8">CGMCC 1.16305</strain>
    </source>
</reference>
<comment type="pathway">
    <text evidence="4">Cofactor biosynthesis; (R)-pantothenate biosynthesis; (R)-pantoate from 3-methyl-2-oxobutanoate: step 2/2.</text>
</comment>
<dbReference type="NCBIfam" id="TIGR00745">
    <property type="entry name" value="apbA_panE"/>
    <property type="match status" value="1"/>
</dbReference>
<keyword evidence="2 4" id="KW-0521">NADP</keyword>